<organism evidence="10 11">
    <name type="scientific">Candidatus Nomurabacteria bacterium RIFCSPHIGHO2_01_FULL_40_12</name>
    <dbReference type="NCBI Taxonomy" id="1801737"/>
    <lineage>
        <taxon>Bacteria</taxon>
        <taxon>Candidatus Nomuraibacteriota</taxon>
    </lineage>
</organism>
<comment type="caution">
    <text evidence="10">The sequence shown here is derived from an EMBL/GenBank/DDBJ whole genome shotgun (WGS) entry which is preliminary data.</text>
</comment>
<dbReference type="GO" id="GO:0004190">
    <property type="term" value="F:aspartic-type endopeptidase activity"/>
    <property type="evidence" value="ECO:0007669"/>
    <property type="project" value="InterPro"/>
</dbReference>
<dbReference type="PANTHER" id="PTHR30487:SF0">
    <property type="entry name" value="PREPILIN LEADER PEPTIDASE_N-METHYLTRANSFERASE-RELATED"/>
    <property type="match status" value="1"/>
</dbReference>
<feature type="transmembrane region" description="Helical" evidence="7">
    <location>
        <begin position="134"/>
        <end position="162"/>
    </location>
</feature>
<dbReference type="Pfam" id="PF01478">
    <property type="entry name" value="Peptidase_A24"/>
    <property type="match status" value="1"/>
</dbReference>
<dbReference type="EMBL" id="MFTN01000006">
    <property type="protein sequence ID" value="OGI63315.1"/>
    <property type="molecule type" value="Genomic_DNA"/>
</dbReference>
<comment type="similarity">
    <text evidence="2">Belongs to the peptidase A24 family.</text>
</comment>
<name>A0A1F6V0Z9_9BACT</name>
<dbReference type="InterPro" id="IPR000045">
    <property type="entry name" value="Prepilin_IV_endopep_pep"/>
</dbReference>
<dbReference type="InterPro" id="IPR010627">
    <property type="entry name" value="Prepilin_pept_A24_N"/>
</dbReference>
<proteinExistence type="inferred from homology"/>
<feature type="transmembrane region" description="Helical" evidence="7">
    <location>
        <begin position="168"/>
        <end position="185"/>
    </location>
</feature>
<comment type="subcellular location">
    <subcellularLocation>
        <location evidence="1">Cell membrane</location>
        <topology evidence="1">Multi-pass membrane protein</topology>
    </subcellularLocation>
</comment>
<evidence type="ECO:0000256" key="5">
    <source>
        <dbReference type="ARBA" id="ARBA00022989"/>
    </source>
</evidence>
<keyword evidence="4 7" id="KW-0812">Transmembrane</keyword>
<evidence type="ECO:0000256" key="2">
    <source>
        <dbReference type="ARBA" id="ARBA00005801"/>
    </source>
</evidence>
<dbReference type="Pfam" id="PF06750">
    <property type="entry name" value="A24_N_bact"/>
    <property type="match status" value="1"/>
</dbReference>
<evidence type="ECO:0000256" key="7">
    <source>
        <dbReference type="SAM" id="Phobius"/>
    </source>
</evidence>
<feature type="domain" description="Prepilin peptidase A24 N-terminal" evidence="9">
    <location>
        <begin position="11"/>
        <end position="93"/>
    </location>
</feature>
<evidence type="ECO:0000313" key="11">
    <source>
        <dbReference type="Proteomes" id="UP000177602"/>
    </source>
</evidence>
<evidence type="ECO:0000256" key="4">
    <source>
        <dbReference type="ARBA" id="ARBA00022692"/>
    </source>
</evidence>
<dbReference type="PANTHER" id="PTHR30487">
    <property type="entry name" value="TYPE 4 PREPILIN-LIKE PROTEINS LEADER PEPTIDE-PROCESSING ENZYME"/>
    <property type="match status" value="1"/>
</dbReference>
<feature type="transmembrane region" description="Helical" evidence="7">
    <location>
        <begin position="71"/>
        <end position="91"/>
    </location>
</feature>
<dbReference type="STRING" id="1801737.A2818_01210"/>
<evidence type="ECO:0000256" key="3">
    <source>
        <dbReference type="ARBA" id="ARBA00022475"/>
    </source>
</evidence>
<protein>
    <recommendedName>
        <fullName evidence="12">Prepilin peptidase</fullName>
    </recommendedName>
</protein>
<evidence type="ECO:0000256" key="6">
    <source>
        <dbReference type="ARBA" id="ARBA00023136"/>
    </source>
</evidence>
<dbReference type="AlphaFoldDB" id="A0A1F6V0Z9"/>
<evidence type="ECO:0000313" key="10">
    <source>
        <dbReference type="EMBL" id="OGI63315.1"/>
    </source>
</evidence>
<feature type="transmembrane region" description="Helical" evidence="7">
    <location>
        <begin position="197"/>
        <end position="230"/>
    </location>
</feature>
<gene>
    <name evidence="10" type="ORF">A2818_01210</name>
</gene>
<feature type="transmembrane region" description="Helical" evidence="7">
    <location>
        <begin position="6"/>
        <end position="24"/>
    </location>
</feature>
<keyword evidence="6 7" id="KW-0472">Membrane</keyword>
<evidence type="ECO:0000259" key="8">
    <source>
        <dbReference type="Pfam" id="PF01478"/>
    </source>
</evidence>
<feature type="domain" description="Prepilin type IV endopeptidase peptidase" evidence="8">
    <location>
        <begin position="113"/>
        <end position="225"/>
    </location>
</feature>
<keyword evidence="5 7" id="KW-1133">Transmembrane helix</keyword>
<feature type="transmembrane region" description="Helical" evidence="7">
    <location>
        <begin position="97"/>
        <end position="122"/>
    </location>
</feature>
<evidence type="ECO:0008006" key="12">
    <source>
        <dbReference type="Google" id="ProtNLM"/>
    </source>
</evidence>
<keyword evidence="3" id="KW-1003">Cell membrane</keyword>
<dbReference type="GO" id="GO:0006465">
    <property type="term" value="P:signal peptide processing"/>
    <property type="evidence" value="ECO:0007669"/>
    <property type="project" value="TreeGrafter"/>
</dbReference>
<reference evidence="10 11" key="1">
    <citation type="journal article" date="2016" name="Nat. Commun.">
        <title>Thousands of microbial genomes shed light on interconnected biogeochemical processes in an aquifer system.</title>
        <authorList>
            <person name="Anantharaman K."/>
            <person name="Brown C.T."/>
            <person name="Hug L.A."/>
            <person name="Sharon I."/>
            <person name="Castelle C.J."/>
            <person name="Probst A.J."/>
            <person name="Thomas B.C."/>
            <person name="Singh A."/>
            <person name="Wilkins M.J."/>
            <person name="Karaoz U."/>
            <person name="Brodie E.L."/>
            <person name="Williams K.H."/>
            <person name="Hubbard S.S."/>
            <person name="Banfield J.F."/>
        </authorList>
    </citation>
    <scope>NUCLEOTIDE SEQUENCE [LARGE SCALE GENOMIC DNA]</scope>
</reference>
<dbReference type="Gene3D" id="1.20.120.1220">
    <property type="match status" value="1"/>
</dbReference>
<feature type="transmembrane region" description="Helical" evidence="7">
    <location>
        <begin position="250"/>
        <end position="268"/>
    </location>
</feature>
<evidence type="ECO:0000259" key="9">
    <source>
        <dbReference type="Pfam" id="PF06750"/>
    </source>
</evidence>
<dbReference type="InterPro" id="IPR050882">
    <property type="entry name" value="Prepilin_peptidase/N-MTase"/>
</dbReference>
<accession>A0A1F6V0Z9</accession>
<sequence length="270" mass="30320">MVFILTTLFLIFGLVVGSFLNVVICRMNTTRSLGGRSACMSCRNQLSWYDLIPFFSFIALRGRCRNCQTRIAISYPLVELLAGLIFVALFLKFQDILFISVFQFIISYVYYAFMFSLLLVIAAYDSRHKIIPDALSFIFGVLAFAGLFFFKNNIFLGFYPYFPTSLELLSGILIALPFALFWLVSQGRWMGLGDAKLALGLGWLLGLPLAISAVVLSFWTGATAGLGLIIFSKIYDGHGIYGMKSEIPFAFYLFLGTLFAFIFNLRLLPV</sequence>
<dbReference type="Proteomes" id="UP000177602">
    <property type="component" value="Unassembled WGS sequence"/>
</dbReference>
<dbReference type="GO" id="GO:0005886">
    <property type="term" value="C:plasma membrane"/>
    <property type="evidence" value="ECO:0007669"/>
    <property type="project" value="UniProtKB-SubCell"/>
</dbReference>
<evidence type="ECO:0000256" key="1">
    <source>
        <dbReference type="ARBA" id="ARBA00004651"/>
    </source>
</evidence>